<sequence length="394" mass="44203">MRAQYLIGNTKSPYDWASMIVDDKTLSRMPRRIRNFYRSQNELAERYMEVDSLLDSDISHTMIHDYTDGVSAASRRTAVPANIDEEGQTHLNTDAREEYSGIVTLAIIVNFLINIFLLAGKGAIVILTNSISVIASLVDSALDFLCTTIIWLSTSMAESTDSTTRFNYPVGRSRLEPIGVLVFSVIIIVSFCQVAVEAIERLYSGPRVPVRLGLPSFAIMSMAVILKLFAWLWCRSINSSAVQALAQDAMSDIVFNILSMLFPIAGHLFGYWWLDPLGALLLSIYIIHQWVETTLEHIRNLSGVAGDSVDKQVVTYLCLRFAESIKQVTAVNVYHSGDRLQVEVDIVVEDQLSLRDTHDLGEALQYAIETLPMVERAYVHLDYRGDNFVGHIQR</sequence>
<protein>
    <submittedName>
        <fullName evidence="9">Cation efflux family-domain-containing protein</fullName>
    </submittedName>
</protein>
<dbReference type="PANTHER" id="PTHR43840">
    <property type="entry name" value="MITOCHONDRIAL METAL TRANSPORTER 1-RELATED"/>
    <property type="match status" value="1"/>
</dbReference>
<dbReference type="Gene3D" id="3.30.70.1350">
    <property type="entry name" value="Cation efflux protein, cytoplasmic domain"/>
    <property type="match status" value="1"/>
</dbReference>
<organism evidence="9 10">
    <name type="scientific">Myxozyma melibiosi</name>
    <dbReference type="NCBI Taxonomy" id="54550"/>
    <lineage>
        <taxon>Eukaryota</taxon>
        <taxon>Fungi</taxon>
        <taxon>Dikarya</taxon>
        <taxon>Ascomycota</taxon>
        <taxon>Saccharomycotina</taxon>
        <taxon>Lipomycetes</taxon>
        <taxon>Lipomycetales</taxon>
        <taxon>Lipomycetaceae</taxon>
        <taxon>Myxozyma</taxon>
    </lineage>
</organism>
<feature type="transmembrane region" description="Helical" evidence="6">
    <location>
        <begin position="253"/>
        <end position="274"/>
    </location>
</feature>
<evidence type="ECO:0000256" key="2">
    <source>
        <dbReference type="ARBA" id="ARBA00022448"/>
    </source>
</evidence>
<dbReference type="InterPro" id="IPR027469">
    <property type="entry name" value="Cation_efflux_TMD_sf"/>
</dbReference>
<dbReference type="SUPFAM" id="SSF161111">
    <property type="entry name" value="Cation efflux protein transmembrane domain-like"/>
    <property type="match status" value="1"/>
</dbReference>
<feature type="transmembrane region" description="Helical" evidence="6">
    <location>
        <begin position="99"/>
        <end position="119"/>
    </location>
</feature>
<feature type="transmembrane region" description="Helical" evidence="6">
    <location>
        <begin position="212"/>
        <end position="233"/>
    </location>
</feature>
<dbReference type="PANTHER" id="PTHR43840:SF4">
    <property type="entry name" value="CDF DIVALENT METAL CATION TRANSPORTER (EUROFUNG)"/>
    <property type="match status" value="1"/>
</dbReference>
<dbReference type="SUPFAM" id="SSF160240">
    <property type="entry name" value="Cation efflux protein cytoplasmic domain-like"/>
    <property type="match status" value="1"/>
</dbReference>
<evidence type="ECO:0000256" key="6">
    <source>
        <dbReference type="SAM" id="Phobius"/>
    </source>
</evidence>
<evidence type="ECO:0000256" key="3">
    <source>
        <dbReference type="ARBA" id="ARBA00022692"/>
    </source>
</evidence>
<keyword evidence="5 6" id="KW-0472">Membrane</keyword>
<accession>A0ABR1FF46</accession>
<dbReference type="InterPro" id="IPR036837">
    <property type="entry name" value="Cation_efflux_CTD_sf"/>
</dbReference>
<dbReference type="InterPro" id="IPR058533">
    <property type="entry name" value="Cation_efflux_TM"/>
</dbReference>
<proteinExistence type="predicted"/>
<evidence type="ECO:0000313" key="10">
    <source>
        <dbReference type="Proteomes" id="UP001498771"/>
    </source>
</evidence>
<evidence type="ECO:0000259" key="8">
    <source>
        <dbReference type="Pfam" id="PF16916"/>
    </source>
</evidence>
<keyword evidence="2" id="KW-0813">Transport</keyword>
<dbReference type="InterPro" id="IPR027470">
    <property type="entry name" value="Cation_efflux_CTD"/>
</dbReference>
<comment type="subcellular location">
    <subcellularLocation>
        <location evidence="1">Membrane</location>
        <topology evidence="1">Multi-pass membrane protein</topology>
    </subcellularLocation>
</comment>
<keyword evidence="3 6" id="KW-0812">Transmembrane</keyword>
<evidence type="ECO:0000256" key="1">
    <source>
        <dbReference type="ARBA" id="ARBA00004141"/>
    </source>
</evidence>
<dbReference type="Proteomes" id="UP001498771">
    <property type="component" value="Unassembled WGS sequence"/>
</dbReference>
<dbReference type="EMBL" id="JBBJBU010000001">
    <property type="protein sequence ID" value="KAK7208465.1"/>
    <property type="molecule type" value="Genomic_DNA"/>
</dbReference>
<comment type="caution">
    <text evidence="9">The sequence shown here is derived from an EMBL/GenBank/DDBJ whole genome shotgun (WGS) entry which is preliminary data.</text>
</comment>
<dbReference type="Pfam" id="PF01545">
    <property type="entry name" value="Cation_efflux"/>
    <property type="match status" value="1"/>
</dbReference>
<dbReference type="Pfam" id="PF16916">
    <property type="entry name" value="ZT_dimer"/>
    <property type="match status" value="1"/>
</dbReference>
<dbReference type="NCBIfam" id="TIGR01297">
    <property type="entry name" value="CDF"/>
    <property type="match status" value="1"/>
</dbReference>
<evidence type="ECO:0000313" key="9">
    <source>
        <dbReference type="EMBL" id="KAK7208465.1"/>
    </source>
</evidence>
<dbReference type="RefSeq" id="XP_064771498.1">
    <property type="nucleotide sequence ID" value="XM_064910255.1"/>
</dbReference>
<evidence type="ECO:0000256" key="5">
    <source>
        <dbReference type="ARBA" id="ARBA00023136"/>
    </source>
</evidence>
<evidence type="ECO:0000256" key="4">
    <source>
        <dbReference type="ARBA" id="ARBA00022989"/>
    </source>
</evidence>
<feature type="transmembrane region" description="Helical" evidence="6">
    <location>
        <begin position="131"/>
        <end position="152"/>
    </location>
</feature>
<feature type="domain" description="Cation efflux protein cytoplasmic" evidence="8">
    <location>
        <begin position="317"/>
        <end position="382"/>
    </location>
</feature>
<name>A0ABR1FF46_9ASCO</name>
<dbReference type="Gene3D" id="1.20.1510.10">
    <property type="entry name" value="Cation efflux protein transmembrane domain"/>
    <property type="match status" value="1"/>
</dbReference>
<feature type="domain" description="Cation efflux protein transmembrane" evidence="7">
    <location>
        <begin position="107"/>
        <end position="301"/>
    </location>
</feature>
<reference evidence="9 10" key="1">
    <citation type="submission" date="2024-03" db="EMBL/GenBank/DDBJ databases">
        <title>Genome-scale model development and genomic sequencing of the oleaginous clade Lipomyces.</title>
        <authorList>
            <consortium name="Lawrence Berkeley National Laboratory"/>
            <person name="Czajka J.J."/>
            <person name="Han Y."/>
            <person name="Kim J."/>
            <person name="Mondo S.J."/>
            <person name="Hofstad B.A."/>
            <person name="Robles A."/>
            <person name="Haridas S."/>
            <person name="Riley R."/>
            <person name="LaButti K."/>
            <person name="Pangilinan J."/>
            <person name="Andreopoulos W."/>
            <person name="Lipzen A."/>
            <person name="Yan J."/>
            <person name="Wang M."/>
            <person name="Ng V."/>
            <person name="Grigoriev I.V."/>
            <person name="Spatafora J.W."/>
            <person name="Magnuson J.K."/>
            <person name="Baker S.E."/>
            <person name="Pomraning K.R."/>
        </authorList>
    </citation>
    <scope>NUCLEOTIDE SEQUENCE [LARGE SCALE GENOMIC DNA]</scope>
    <source>
        <strain evidence="9 10">Phaff 52-87</strain>
    </source>
</reference>
<dbReference type="InterPro" id="IPR002524">
    <property type="entry name" value="Cation_efflux"/>
</dbReference>
<evidence type="ECO:0000259" key="7">
    <source>
        <dbReference type="Pfam" id="PF01545"/>
    </source>
</evidence>
<feature type="transmembrane region" description="Helical" evidence="6">
    <location>
        <begin position="178"/>
        <end position="200"/>
    </location>
</feature>
<keyword evidence="4 6" id="KW-1133">Transmembrane helix</keyword>
<keyword evidence="10" id="KW-1185">Reference proteome</keyword>
<dbReference type="GeneID" id="90035767"/>
<dbReference type="InterPro" id="IPR050291">
    <property type="entry name" value="CDF_Transporter"/>
</dbReference>
<gene>
    <name evidence="9" type="ORF">BZA70DRAFT_233388</name>
</gene>